<organism evidence="2 3">
    <name type="scientific">Favolaschia claudopus</name>
    <dbReference type="NCBI Taxonomy" id="2862362"/>
    <lineage>
        <taxon>Eukaryota</taxon>
        <taxon>Fungi</taxon>
        <taxon>Dikarya</taxon>
        <taxon>Basidiomycota</taxon>
        <taxon>Agaricomycotina</taxon>
        <taxon>Agaricomycetes</taxon>
        <taxon>Agaricomycetidae</taxon>
        <taxon>Agaricales</taxon>
        <taxon>Marasmiineae</taxon>
        <taxon>Mycenaceae</taxon>
        <taxon>Favolaschia</taxon>
    </lineage>
</organism>
<comment type="caution">
    <text evidence="2">The sequence shown here is derived from an EMBL/GenBank/DDBJ whole genome shotgun (WGS) entry which is preliminary data.</text>
</comment>
<evidence type="ECO:0000313" key="3">
    <source>
        <dbReference type="Proteomes" id="UP001362999"/>
    </source>
</evidence>
<gene>
    <name evidence="2" type="ORF">R3P38DRAFT_3243811</name>
</gene>
<dbReference type="Proteomes" id="UP001362999">
    <property type="component" value="Unassembled WGS sequence"/>
</dbReference>
<keyword evidence="3" id="KW-1185">Reference proteome</keyword>
<dbReference type="AlphaFoldDB" id="A0AAV9Z2K6"/>
<evidence type="ECO:0000256" key="1">
    <source>
        <dbReference type="SAM" id="MobiDB-lite"/>
    </source>
</evidence>
<proteinExistence type="predicted"/>
<accession>A0AAV9Z2K6</accession>
<feature type="region of interest" description="Disordered" evidence="1">
    <location>
        <begin position="79"/>
        <end position="102"/>
    </location>
</feature>
<reference evidence="2 3" key="1">
    <citation type="journal article" date="2024" name="J Genomics">
        <title>Draft genome sequencing and assembly of Favolaschia claudopus CIRM-BRFM 2984 isolated from oak limbs.</title>
        <authorList>
            <person name="Navarro D."/>
            <person name="Drula E."/>
            <person name="Chaduli D."/>
            <person name="Cazenave R."/>
            <person name="Ahrendt S."/>
            <person name="Wang J."/>
            <person name="Lipzen A."/>
            <person name="Daum C."/>
            <person name="Barry K."/>
            <person name="Grigoriev I.V."/>
            <person name="Favel A."/>
            <person name="Rosso M.N."/>
            <person name="Martin F."/>
        </authorList>
    </citation>
    <scope>NUCLEOTIDE SEQUENCE [LARGE SCALE GENOMIC DNA]</scope>
    <source>
        <strain evidence="2 3">CIRM-BRFM 2984</strain>
    </source>
</reference>
<dbReference type="EMBL" id="JAWWNJ010000231">
    <property type="protein sequence ID" value="KAK6969199.1"/>
    <property type="molecule type" value="Genomic_DNA"/>
</dbReference>
<name>A0AAV9Z2K6_9AGAR</name>
<protein>
    <submittedName>
        <fullName evidence="2">Uncharacterized protein</fullName>
    </submittedName>
</protein>
<sequence>MLRLSPRRPISSTAPFRASHTLHTPPPPGSPPTSISSSTSPSILIYRLKLHLPTIRLSADNTSSLLLSLPLFATVNSACTPASASTSPPPFRDASATSSDSKECARSSTSSFVVRQRNHIATLPFPWTTNSATRTHRLAVPPPPPTVPNSTLTPDQLPGLNTDCPPCHFRQLS</sequence>
<evidence type="ECO:0000313" key="2">
    <source>
        <dbReference type="EMBL" id="KAK6969199.1"/>
    </source>
</evidence>
<feature type="region of interest" description="Disordered" evidence="1">
    <location>
        <begin position="1"/>
        <end position="36"/>
    </location>
</feature>